<protein>
    <submittedName>
        <fullName evidence="1">10792_t:CDS:1</fullName>
    </submittedName>
</protein>
<proteinExistence type="predicted"/>
<evidence type="ECO:0000313" key="1">
    <source>
        <dbReference type="EMBL" id="CAG8638743.1"/>
    </source>
</evidence>
<evidence type="ECO:0000313" key="2">
    <source>
        <dbReference type="Proteomes" id="UP000789570"/>
    </source>
</evidence>
<gene>
    <name evidence="1" type="ORF">FCALED_LOCUS10453</name>
</gene>
<name>A0A9N9DKW0_9GLOM</name>
<accession>A0A9N9DKW0</accession>
<sequence>MLPTEEHECASSELSNMFVNVFSNTLSTVLMTTRSKSRQVLTGIIC</sequence>
<comment type="caution">
    <text evidence="1">The sequence shown here is derived from an EMBL/GenBank/DDBJ whole genome shotgun (WGS) entry which is preliminary data.</text>
</comment>
<reference evidence="1" key="1">
    <citation type="submission" date="2021-06" db="EMBL/GenBank/DDBJ databases">
        <authorList>
            <person name="Kallberg Y."/>
            <person name="Tangrot J."/>
            <person name="Rosling A."/>
        </authorList>
    </citation>
    <scope>NUCLEOTIDE SEQUENCE</scope>
    <source>
        <strain evidence="1">UK204</strain>
    </source>
</reference>
<dbReference type="EMBL" id="CAJVPQ010003855">
    <property type="protein sequence ID" value="CAG8638743.1"/>
    <property type="molecule type" value="Genomic_DNA"/>
</dbReference>
<dbReference type="AlphaFoldDB" id="A0A9N9DKW0"/>
<keyword evidence="2" id="KW-1185">Reference proteome</keyword>
<dbReference type="Proteomes" id="UP000789570">
    <property type="component" value="Unassembled WGS sequence"/>
</dbReference>
<organism evidence="1 2">
    <name type="scientific">Funneliformis caledonium</name>
    <dbReference type="NCBI Taxonomy" id="1117310"/>
    <lineage>
        <taxon>Eukaryota</taxon>
        <taxon>Fungi</taxon>
        <taxon>Fungi incertae sedis</taxon>
        <taxon>Mucoromycota</taxon>
        <taxon>Glomeromycotina</taxon>
        <taxon>Glomeromycetes</taxon>
        <taxon>Glomerales</taxon>
        <taxon>Glomeraceae</taxon>
        <taxon>Funneliformis</taxon>
    </lineage>
</organism>